<keyword evidence="3" id="KW-0547">Nucleotide-binding</keyword>
<accession>F4GJB5</accession>
<dbReference type="Proteomes" id="UP000007939">
    <property type="component" value="Chromosome"/>
</dbReference>
<evidence type="ECO:0000313" key="10">
    <source>
        <dbReference type="EMBL" id="AEC01755.1"/>
    </source>
</evidence>
<dbReference type="SMART" id="SM00847">
    <property type="entry name" value="HA2"/>
    <property type="match status" value="1"/>
</dbReference>
<feature type="domain" description="Helicase C-terminal" evidence="9">
    <location>
        <begin position="206"/>
        <end position="376"/>
    </location>
</feature>
<evidence type="ECO:0000259" key="9">
    <source>
        <dbReference type="PROSITE" id="PS51194"/>
    </source>
</evidence>
<dbReference type="InterPro" id="IPR011545">
    <property type="entry name" value="DEAD/DEAH_box_helicase_dom"/>
</dbReference>
<dbReference type="Pfam" id="PF21010">
    <property type="entry name" value="HA2_C"/>
    <property type="match status" value="1"/>
</dbReference>
<dbReference type="Pfam" id="PF00270">
    <property type="entry name" value="DEAD"/>
    <property type="match status" value="1"/>
</dbReference>
<comment type="similarity">
    <text evidence="1">Belongs to the DEAD box helicase family. DEAH subfamily.</text>
</comment>
<evidence type="ECO:0000256" key="1">
    <source>
        <dbReference type="ARBA" id="ARBA00008792"/>
    </source>
</evidence>
<proteinExistence type="inferred from homology"/>
<dbReference type="PROSITE" id="PS51192">
    <property type="entry name" value="HELICASE_ATP_BIND_1"/>
    <property type="match status" value="1"/>
</dbReference>
<evidence type="ECO:0000256" key="4">
    <source>
        <dbReference type="ARBA" id="ARBA00022801"/>
    </source>
</evidence>
<keyword evidence="6" id="KW-0067">ATP-binding</keyword>
<evidence type="ECO:0000259" key="8">
    <source>
        <dbReference type="PROSITE" id="PS51192"/>
    </source>
</evidence>
<dbReference type="KEGG" id="scc:Spico_0527"/>
<dbReference type="eggNOG" id="COG1643">
    <property type="taxonomic scope" value="Bacteria"/>
</dbReference>
<dbReference type="Gene3D" id="1.20.120.1080">
    <property type="match status" value="1"/>
</dbReference>
<gene>
    <name evidence="10" type="ordered locus">Spico_0527</name>
</gene>
<evidence type="ECO:0000256" key="5">
    <source>
        <dbReference type="ARBA" id="ARBA00022806"/>
    </source>
</evidence>
<evidence type="ECO:0000256" key="2">
    <source>
        <dbReference type="ARBA" id="ARBA00012552"/>
    </source>
</evidence>
<dbReference type="PANTHER" id="PTHR18934">
    <property type="entry name" value="ATP-DEPENDENT RNA HELICASE"/>
    <property type="match status" value="1"/>
</dbReference>
<dbReference type="GO" id="GO:0003723">
    <property type="term" value="F:RNA binding"/>
    <property type="evidence" value="ECO:0007669"/>
    <property type="project" value="TreeGrafter"/>
</dbReference>
<dbReference type="InterPro" id="IPR014001">
    <property type="entry name" value="Helicase_ATP-bd"/>
</dbReference>
<reference evidence="11" key="1">
    <citation type="submission" date="2011-04" db="EMBL/GenBank/DDBJ databases">
        <title>The complete genome of Spirochaeta coccoides DSM 17374.</title>
        <authorList>
            <person name="Lucas S."/>
            <person name="Copeland A."/>
            <person name="Lapidus A."/>
            <person name="Bruce D."/>
            <person name="Goodwin L."/>
            <person name="Pitluck S."/>
            <person name="Peters L."/>
            <person name="Kyrpides N."/>
            <person name="Mavromatis K."/>
            <person name="Pagani I."/>
            <person name="Ivanova N."/>
            <person name="Ovchinnikova G."/>
            <person name="Lu M."/>
            <person name="Detter J.C."/>
            <person name="Tapia R."/>
            <person name="Han C."/>
            <person name="Land M."/>
            <person name="Hauser L."/>
            <person name="Markowitz V."/>
            <person name="Cheng J.-F."/>
            <person name="Hugenholtz P."/>
            <person name="Woyke T."/>
            <person name="Wu D."/>
            <person name="Spring S."/>
            <person name="Schroeder M."/>
            <person name="Brambilla E."/>
            <person name="Klenk H.-P."/>
            <person name="Eisen J.A."/>
        </authorList>
    </citation>
    <scope>NUCLEOTIDE SEQUENCE [LARGE SCALE GENOMIC DNA]</scope>
    <source>
        <strain evidence="11">ATCC BAA-1237 / DSM 17374 / SPN1</strain>
    </source>
</reference>
<dbReference type="GO" id="GO:0003724">
    <property type="term" value="F:RNA helicase activity"/>
    <property type="evidence" value="ECO:0007669"/>
    <property type="project" value="UniProtKB-EC"/>
</dbReference>
<feature type="compositionally biased region" description="Polar residues" evidence="7">
    <location>
        <begin position="678"/>
        <end position="691"/>
    </location>
</feature>
<dbReference type="EC" id="3.6.4.13" evidence="2"/>
<evidence type="ECO:0000256" key="7">
    <source>
        <dbReference type="SAM" id="MobiDB-lite"/>
    </source>
</evidence>
<protein>
    <recommendedName>
        <fullName evidence="2">RNA helicase</fullName>
        <ecNumber evidence="2">3.6.4.13</ecNumber>
    </recommendedName>
</protein>
<dbReference type="Pfam" id="PF00271">
    <property type="entry name" value="Helicase_C"/>
    <property type="match status" value="1"/>
</dbReference>
<dbReference type="InterPro" id="IPR027417">
    <property type="entry name" value="P-loop_NTPase"/>
</dbReference>
<dbReference type="PANTHER" id="PTHR18934:SF99">
    <property type="entry name" value="ATP-DEPENDENT RNA HELICASE DHX37-RELATED"/>
    <property type="match status" value="1"/>
</dbReference>
<dbReference type="STRING" id="760011.Spico_0527"/>
<dbReference type="InterPro" id="IPR007502">
    <property type="entry name" value="Helicase-assoc_dom"/>
</dbReference>
<feature type="domain" description="Helicase ATP-binding" evidence="8">
    <location>
        <begin position="17"/>
        <end position="181"/>
    </location>
</feature>
<evidence type="ECO:0000256" key="3">
    <source>
        <dbReference type="ARBA" id="ARBA00022741"/>
    </source>
</evidence>
<dbReference type="CDD" id="cd18791">
    <property type="entry name" value="SF2_C_RHA"/>
    <property type="match status" value="1"/>
</dbReference>
<dbReference type="SMART" id="SM00487">
    <property type="entry name" value="DEXDc"/>
    <property type="match status" value="1"/>
</dbReference>
<evidence type="ECO:0000313" key="11">
    <source>
        <dbReference type="Proteomes" id="UP000007939"/>
    </source>
</evidence>
<dbReference type="InterPro" id="IPR011709">
    <property type="entry name" value="DEAD-box_helicase_OB_fold"/>
</dbReference>
<keyword evidence="5" id="KW-0347">Helicase</keyword>
<dbReference type="Pfam" id="PF04408">
    <property type="entry name" value="WHD_HA2"/>
    <property type="match status" value="1"/>
</dbReference>
<dbReference type="InterPro" id="IPR002464">
    <property type="entry name" value="DNA/RNA_helicase_DEAH_CS"/>
</dbReference>
<evidence type="ECO:0000256" key="6">
    <source>
        <dbReference type="ARBA" id="ARBA00022840"/>
    </source>
</evidence>
<dbReference type="InterPro" id="IPR048333">
    <property type="entry name" value="HA2_WH"/>
</dbReference>
<feature type="region of interest" description="Disordered" evidence="7">
    <location>
        <begin position="629"/>
        <end position="693"/>
    </location>
</feature>
<name>F4GJB5_PARC1</name>
<dbReference type="GO" id="GO:0016787">
    <property type="term" value="F:hydrolase activity"/>
    <property type="evidence" value="ECO:0007669"/>
    <property type="project" value="UniProtKB-KW"/>
</dbReference>
<dbReference type="HOGENOM" id="CLU_001832_5_8_12"/>
<dbReference type="PROSITE" id="PS51194">
    <property type="entry name" value="HELICASE_CTER"/>
    <property type="match status" value="1"/>
</dbReference>
<organism evidence="10 11">
    <name type="scientific">Parasphaerochaeta coccoides (strain ATCC BAA-1237 / DSM 17374 / SPN1)</name>
    <name type="common">Sphaerochaeta coccoides</name>
    <dbReference type="NCBI Taxonomy" id="760011"/>
    <lineage>
        <taxon>Bacteria</taxon>
        <taxon>Pseudomonadati</taxon>
        <taxon>Spirochaetota</taxon>
        <taxon>Spirochaetia</taxon>
        <taxon>Spirochaetales</taxon>
        <taxon>Sphaerochaetaceae</taxon>
        <taxon>Parasphaerochaeta</taxon>
    </lineage>
</organism>
<dbReference type="EMBL" id="CP002659">
    <property type="protein sequence ID" value="AEC01755.1"/>
    <property type="molecule type" value="Genomic_DNA"/>
</dbReference>
<reference evidence="10 11" key="2">
    <citation type="journal article" date="2012" name="Stand. Genomic Sci.">
        <title>Complete genome sequence of the termite hindgut bacterium Spirochaeta coccoides type strain (SPN1(T)), reclassification in the genus Sphaerochaeta as Sphaerochaeta coccoides comb. nov. and emendations of the family Spirochaetaceae and the genus Sphaerochaeta.</title>
        <authorList>
            <person name="Abt B."/>
            <person name="Han C."/>
            <person name="Scheuner C."/>
            <person name="Lu M."/>
            <person name="Lapidus A."/>
            <person name="Nolan M."/>
            <person name="Lucas S."/>
            <person name="Hammon N."/>
            <person name="Deshpande S."/>
            <person name="Cheng J.F."/>
            <person name="Tapia R."/>
            <person name="Goodwin L.A."/>
            <person name="Pitluck S."/>
            <person name="Liolios K."/>
            <person name="Pagani I."/>
            <person name="Ivanova N."/>
            <person name="Mavromatis K."/>
            <person name="Mikhailova N."/>
            <person name="Huntemann M."/>
            <person name="Pati A."/>
            <person name="Chen A."/>
            <person name="Palaniappan K."/>
            <person name="Land M."/>
            <person name="Hauser L."/>
            <person name="Brambilla E.M."/>
            <person name="Rohde M."/>
            <person name="Spring S."/>
            <person name="Gronow S."/>
            <person name="Goker M."/>
            <person name="Woyke T."/>
            <person name="Bristow J."/>
            <person name="Eisen J.A."/>
            <person name="Markowitz V."/>
            <person name="Hugenholtz P."/>
            <person name="Kyrpides N.C."/>
            <person name="Klenk H.P."/>
            <person name="Detter J.C."/>
        </authorList>
    </citation>
    <scope>NUCLEOTIDE SEQUENCE [LARGE SCALE GENOMIC DNA]</scope>
    <source>
        <strain evidence="11">ATCC BAA-1237 / DSM 17374 / SPN1</strain>
    </source>
</reference>
<dbReference type="SUPFAM" id="SSF52540">
    <property type="entry name" value="P-loop containing nucleoside triphosphate hydrolases"/>
    <property type="match status" value="1"/>
</dbReference>
<dbReference type="PROSITE" id="PS00690">
    <property type="entry name" value="DEAH_ATP_HELICASE"/>
    <property type="match status" value="1"/>
</dbReference>
<keyword evidence="4" id="KW-0378">Hydrolase</keyword>
<dbReference type="Gene3D" id="3.40.50.300">
    <property type="entry name" value="P-loop containing nucleotide triphosphate hydrolases"/>
    <property type="match status" value="2"/>
</dbReference>
<dbReference type="InterPro" id="IPR001650">
    <property type="entry name" value="Helicase_C-like"/>
</dbReference>
<feature type="compositionally biased region" description="Basic and acidic residues" evidence="7">
    <location>
        <begin position="629"/>
        <end position="671"/>
    </location>
</feature>
<dbReference type="AlphaFoldDB" id="F4GJB5"/>
<dbReference type="SMART" id="SM00490">
    <property type="entry name" value="HELICc"/>
    <property type="match status" value="1"/>
</dbReference>
<dbReference type="Pfam" id="PF07717">
    <property type="entry name" value="OB_NTP_bind"/>
    <property type="match status" value="1"/>
</dbReference>
<keyword evidence="11" id="KW-1185">Reference proteome</keyword>
<dbReference type="GO" id="GO:0005524">
    <property type="term" value="F:ATP binding"/>
    <property type="evidence" value="ECO:0007669"/>
    <property type="project" value="UniProtKB-KW"/>
</dbReference>
<dbReference type="CDD" id="cd17917">
    <property type="entry name" value="DEXHc_RHA-like"/>
    <property type="match status" value="1"/>
</dbReference>
<sequence>MKDMKELPVYRHRQEILDALAKNQVIIVESPTGSGKTTQLPIILHEAGYSQTGVIGITQPRRIATLSVSDFIRKQIDSSPGTSFVGYKMRFSDTTTHDTRIKVMTDGILLQELKADPMLSRYSVILVDEAHERSLNIDFILGLLKQILEQRSDFKVLISSATINTGIFSRFFNNAPVISIDARVHPVEIIYLSVENSNQIDTLVNTITSIVTQTVTEKGGDILIFLPGEFEIKTCIQNLLSSPVGNSLFIIPLFGRLSREDQEKVFIPTPNAKTKIVVATNIAETSITIDGIKVVIDSGLAKMNFYNQKDFTSSLVPLPVSRSSCDQRAGRAGRTAPGKCYRLYGKKDYDSRNTYTLEEIQRTDLSEVILRMSDLGILEYETFPFISPPKTSAISSAEKTLRFIGAIDQERYLTSIGEQMVKFPLPPRQSRVIVEGMLHYPDVMQEVIMAVSFLTSKTPFIFPPGEEDAARAAHKSLNSPEYGDFVMYLQLFSLYEHIALSRKDSFCKERYLDRQCMDEILNVNEQLSEIVSEIGFPLTHGGSVRDYLCCLASGLLQYVCCRMRGNVYKSLTADMIYIHPGSAWFRDLPQYILAGEIVQTSRLYARSVSPLRPEWLEQIHPGLEKKFAGLGRHDEGRQERRDSFVSSKNEGRGKKIASDRKTRKDSPDSRPQRPAFQDKQNGQGQDSQDGHQFSIYGHTYPVIKDKALAKDASLVVIPWDDLPVLKQANDKAAQRPRNFRVAVMYKGFAMHPGDKFFNALELVGKVNVSRGIQEKPPSGSYSVYDGSDLEEKLEVLLAPCKMKKDMQTLGFITLDTNGQGLYYFTAGKNCFEALDNSIYALGQLVDELRRTNLGATAKNTALLYRKLLSAFDA</sequence>